<dbReference type="SUPFAM" id="SSF103473">
    <property type="entry name" value="MFS general substrate transporter"/>
    <property type="match status" value="1"/>
</dbReference>
<dbReference type="Gene3D" id="1.20.1250.20">
    <property type="entry name" value="MFS general substrate transporter like domains"/>
    <property type="match status" value="2"/>
</dbReference>
<evidence type="ECO:0000256" key="3">
    <source>
        <dbReference type="ARBA" id="ARBA00022989"/>
    </source>
</evidence>
<dbReference type="RefSeq" id="WP_242034122.1">
    <property type="nucleotide sequence ID" value="NZ_CP021056.1"/>
</dbReference>
<feature type="domain" description="Major facilitator superfamily (MFS) profile" evidence="6">
    <location>
        <begin position="14"/>
        <end position="389"/>
    </location>
</feature>
<dbReference type="AlphaFoldDB" id="A0A975Y7J2"/>
<dbReference type="Pfam" id="PF07690">
    <property type="entry name" value="MFS_1"/>
    <property type="match status" value="1"/>
</dbReference>
<feature type="transmembrane region" description="Helical" evidence="5">
    <location>
        <begin position="213"/>
        <end position="239"/>
    </location>
</feature>
<keyword evidence="8" id="KW-1185">Reference proteome</keyword>
<keyword evidence="2 5" id="KW-0812">Transmembrane</keyword>
<feature type="transmembrane region" description="Helical" evidence="5">
    <location>
        <begin position="361"/>
        <end position="382"/>
    </location>
</feature>
<proteinExistence type="predicted"/>
<feature type="transmembrane region" description="Helical" evidence="5">
    <location>
        <begin position="276"/>
        <end position="295"/>
    </location>
</feature>
<feature type="transmembrane region" description="Helical" evidence="5">
    <location>
        <begin position="335"/>
        <end position="355"/>
    </location>
</feature>
<sequence>MKAFDGLHPELRRNLLMLFAAGLLFWSGLSAFLPTLPLYIEETGATKQQIGIVMGSFAVGMLLFRPQFGFLADRQGRKIVLLIGMVVAAIAPLGYLFAKSIIPLMAVRAFHGISIAAFATGYTALAADFSPEHRRGEIMGYMSLTTPIGTAIGPAIGGLLHASYGYTALFLSCAASASLGFLCLFPVVNPVINKPPQNEIDNRFWQLLLSPRVRVPAIVLFLMGLSLGSVHTFISLFIKSTGVDFNGGLFFTAAAIASFGVRLFTGRASDKYGRGLFVTLSLIVYTLAVACIYLATTPAQFFLGGFMEGAAAGSIFPTMSAMMADRALPHERGKVFGISLMGFDIGLVGAGPIFGAVAETIGYRSMFSVAIALTTIATIVFLTQSSKSLTTSLRFALGRGIDGYALK</sequence>
<dbReference type="PANTHER" id="PTHR23531">
    <property type="entry name" value="QUINOLENE RESISTANCE PROTEIN NORA"/>
    <property type="match status" value="1"/>
</dbReference>
<dbReference type="PRINTS" id="PR01035">
    <property type="entry name" value="TCRTETA"/>
</dbReference>
<dbReference type="KEGG" id="rsin:B6N60_05118"/>
<dbReference type="EMBL" id="CP021056">
    <property type="protein sequence ID" value="QXE26386.1"/>
    <property type="molecule type" value="Genomic_DNA"/>
</dbReference>
<reference evidence="7" key="1">
    <citation type="submission" date="2017-04" db="EMBL/GenBank/DDBJ databases">
        <title>Genome deletions in a multicellular cyanobacterial endosymbiont for morphological adaptation in marine diatoms.</title>
        <authorList>
            <person name="Wang Y."/>
            <person name="Gao H."/>
            <person name="Li R."/>
            <person name="Xu X."/>
        </authorList>
    </citation>
    <scope>NUCLEOTIDE SEQUENCE</scope>
    <source>
        <strain evidence="7">FACHB 800</strain>
    </source>
</reference>
<keyword evidence="3 5" id="KW-1133">Transmembrane helix</keyword>
<feature type="transmembrane region" description="Helical" evidence="5">
    <location>
        <begin position="301"/>
        <end position="323"/>
    </location>
</feature>
<gene>
    <name evidence="7" type="ORF">B6N60_05118</name>
</gene>
<evidence type="ECO:0000256" key="1">
    <source>
        <dbReference type="ARBA" id="ARBA00004651"/>
    </source>
</evidence>
<evidence type="ECO:0000256" key="4">
    <source>
        <dbReference type="ARBA" id="ARBA00023136"/>
    </source>
</evidence>
<dbReference type="InterPro" id="IPR001958">
    <property type="entry name" value="Tet-R_TetA/multi-R_MdtG-like"/>
</dbReference>
<dbReference type="InterPro" id="IPR052714">
    <property type="entry name" value="MFS_Exporter"/>
</dbReference>
<evidence type="ECO:0000313" key="8">
    <source>
        <dbReference type="Proteomes" id="UP000683511"/>
    </source>
</evidence>
<feature type="transmembrane region" description="Helical" evidence="5">
    <location>
        <begin position="79"/>
        <end position="97"/>
    </location>
</feature>
<keyword evidence="4 5" id="KW-0472">Membrane</keyword>
<dbReference type="PANTHER" id="PTHR23531:SF1">
    <property type="entry name" value="QUINOLENE RESISTANCE PROTEIN NORA"/>
    <property type="match status" value="1"/>
</dbReference>
<organism evidence="7 8">
    <name type="scientific">Richelia sinica FACHB-800</name>
    <dbReference type="NCBI Taxonomy" id="1357546"/>
    <lineage>
        <taxon>Bacteria</taxon>
        <taxon>Bacillati</taxon>
        <taxon>Cyanobacteriota</taxon>
        <taxon>Cyanophyceae</taxon>
        <taxon>Nostocales</taxon>
        <taxon>Nostocaceae</taxon>
        <taxon>Richelia</taxon>
    </lineage>
</organism>
<feature type="transmembrane region" description="Helical" evidence="5">
    <location>
        <begin position="15"/>
        <end position="40"/>
    </location>
</feature>
<feature type="transmembrane region" description="Helical" evidence="5">
    <location>
        <begin position="245"/>
        <end position="264"/>
    </location>
</feature>
<dbReference type="CDD" id="cd17489">
    <property type="entry name" value="MFS_YfcJ_like"/>
    <property type="match status" value="1"/>
</dbReference>
<dbReference type="InterPro" id="IPR011701">
    <property type="entry name" value="MFS"/>
</dbReference>
<evidence type="ECO:0000256" key="2">
    <source>
        <dbReference type="ARBA" id="ARBA00022692"/>
    </source>
</evidence>
<feature type="transmembrane region" description="Helical" evidence="5">
    <location>
        <begin position="141"/>
        <end position="162"/>
    </location>
</feature>
<comment type="subcellular location">
    <subcellularLocation>
        <location evidence="1">Cell membrane</location>
        <topology evidence="1">Multi-pass membrane protein</topology>
    </subcellularLocation>
</comment>
<name>A0A975Y7J2_9NOST</name>
<dbReference type="GO" id="GO:0022857">
    <property type="term" value="F:transmembrane transporter activity"/>
    <property type="evidence" value="ECO:0007669"/>
    <property type="project" value="InterPro"/>
</dbReference>
<feature type="transmembrane region" description="Helical" evidence="5">
    <location>
        <begin position="168"/>
        <end position="192"/>
    </location>
</feature>
<evidence type="ECO:0000259" key="6">
    <source>
        <dbReference type="PROSITE" id="PS50850"/>
    </source>
</evidence>
<evidence type="ECO:0000256" key="5">
    <source>
        <dbReference type="SAM" id="Phobius"/>
    </source>
</evidence>
<dbReference type="InterPro" id="IPR036259">
    <property type="entry name" value="MFS_trans_sf"/>
</dbReference>
<protein>
    <submittedName>
        <fullName evidence="7">Major facilitator superfamily MFS_1</fullName>
    </submittedName>
</protein>
<accession>A0A975Y7J2</accession>
<feature type="transmembrane region" description="Helical" evidence="5">
    <location>
        <begin position="109"/>
        <end position="129"/>
    </location>
</feature>
<dbReference type="InterPro" id="IPR020846">
    <property type="entry name" value="MFS_dom"/>
</dbReference>
<dbReference type="GO" id="GO:0005886">
    <property type="term" value="C:plasma membrane"/>
    <property type="evidence" value="ECO:0007669"/>
    <property type="project" value="UniProtKB-SubCell"/>
</dbReference>
<feature type="transmembrane region" description="Helical" evidence="5">
    <location>
        <begin position="52"/>
        <end position="72"/>
    </location>
</feature>
<dbReference type="PROSITE" id="PS50850">
    <property type="entry name" value="MFS"/>
    <property type="match status" value="1"/>
</dbReference>
<dbReference type="Proteomes" id="UP000683511">
    <property type="component" value="Chromosome"/>
</dbReference>
<evidence type="ECO:0000313" key="7">
    <source>
        <dbReference type="EMBL" id="QXE26386.1"/>
    </source>
</evidence>